<sequence length="99" mass="11421">MTTHSEQVVDELQRCWCCDNEFSPEEVVHLGAHPEVALCFDCARWVRRRAVQGADARRHGVGARLRRMLARIRAAVIGRGWHDRPVIGGILRWIDRRLP</sequence>
<dbReference type="RefSeq" id="WP_007077156.1">
    <property type="nucleotide sequence ID" value="NZ_CM001024.1"/>
</dbReference>
<keyword evidence="2" id="KW-1185">Reference proteome</keyword>
<dbReference type="AlphaFoldDB" id="E2SEC8"/>
<reference evidence="1" key="1">
    <citation type="submission" date="2010-08" db="EMBL/GenBank/DDBJ databases">
        <authorList>
            <person name="Muzny D."/>
            <person name="Qin X."/>
            <person name="Buhay C."/>
            <person name="Dugan-Rocha S."/>
            <person name="Ding Y."/>
            <person name="Chen G."/>
            <person name="Hawes A."/>
            <person name="Holder M."/>
            <person name="Jhangiani S."/>
            <person name="Johnson A."/>
            <person name="Khan Z."/>
            <person name="Li Z."/>
            <person name="Liu W."/>
            <person name="Liu X."/>
            <person name="Perez L."/>
            <person name="Shen H."/>
            <person name="Wang Q."/>
            <person name="Watt J."/>
            <person name="Xi L."/>
            <person name="Xin Y."/>
            <person name="Zhou J."/>
            <person name="Deng J."/>
            <person name="Jiang H."/>
            <person name="Liu Y."/>
            <person name="Qu J."/>
            <person name="Song X.-Z."/>
            <person name="Zhang L."/>
            <person name="Villasana D."/>
            <person name="Johnson A."/>
            <person name="Liu J."/>
            <person name="Liyanage D."/>
            <person name="Lorensuhewa L."/>
            <person name="Robinson T."/>
            <person name="Song A."/>
            <person name="Song B.-B."/>
            <person name="Dinh H."/>
            <person name="Thornton R."/>
            <person name="Coyle M."/>
            <person name="Francisco L."/>
            <person name="Jackson L."/>
            <person name="Javaid M."/>
            <person name="Korchina V."/>
            <person name="Kovar C."/>
            <person name="Mata R."/>
            <person name="Mathew T."/>
            <person name="Ngo R."/>
            <person name="Nguyen L."/>
            <person name="Nguyen N."/>
            <person name="Okwuonu G."/>
            <person name="Ongeri F."/>
            <person name="Pham C."/>
            <person name="Simmons D."/>
            <person name="Wilczek-Boney K."/>
            <person name="Hale W."/>
            <person name="Jakkamsetti A."/>
            <person name="Pham P."/>
            <person name="Ruth R."/>
            <person name="San Lucas F."/>
            <person name="Warren J."/>
            <person name="Zhang J."/>
            <person name="Zhao Z."/>
            <person name="Zhou C."/>
            <person name="Zhu D."/>
            <person name="Lee S."/>
            <person name="Bess C."/>
            <person name="Blankenburg K."/>
            <person name="Forbes L."/>
            <person name="Fu Q."/>
            <person name="Gubbala S."/>
            <person name="Hirani K."/>
            <person name="Jayaseelan J.C."/>
            <person name="Lara F."/>
            <person name="Munidasa M."/>
            <person name="Palculict T."/>
            <person name="Patil S."/>
            <person name="Pu L.-L."/>
            <person name="Saada N."/>
            <person name="Tang L."/>
            <person name="Weissenberger G."/>
            <person name="Zhu Y."/>
            <person name="Hemphill L."/>
            <person name="Shang Y."/>
            <person name="Youmans B."/>
            <person name="Ayvaz T."/>
            <person name="Ross M."/>
            <person name="Santibanez J."/>
            <person name="Aqrawi P."/>
            <person name="Gross S."/>
            <person name="Joshi V."/>
            <person name="Fowler G."/>
            <person name="Nazareth L."/>
            <person name="Reid J."/>
            <person name="Worley K."/>
            <person name="Petrosino J."/>
            <person name="Highlander S."/>
            <person name="Gibbs R."/>
        </authorList>
    </citation>
    <scope>NUCLEOTIDE SEQUENCE [LARGE SCALE GENOMIC DNA]</scope>
    <source>
        <strain evidence="1">DSM 15272</strain>
    </source>
</reference>
<dbReference type="HOGENOM" id="CLU_181497_0_0_11"/>
<dbReference type="OrthoDB" id="3790091at2"/>
<proteinExistence type="predicted"/>
<comment type="caution">
    <text evidence="1">The sequence shown here is derived from an EMBL/GenBank/DDBJ whole genome shotgun (WGS) entry which is preliminary data.</text>
</comment>
<gene>
    <name evidence="1" type="ORF">HMPREF0063_12064</name>
</gene>
<dbReference type="eggNOG" id="ENOG5033KCY">
    <property type="taxonomic scope" value="Bacteria"/>
</dbReference>
<protein>
    <submittedName>
        <fullName evidence="1">Uncharacterized protein</fullName>
    </submittedName>
</protein>
<organism evidence="1 2">
    <name type="scientific">Aeromicrobium marinum DSM 15272</name>
    <dbReference type="NCBI Taxonomy" id="585531"/>
    <lineage>
        <taxon>Bacteria</taxon>
        <taxon>Bacillati</taxon>
        <taxon>Actinomycetota</taxon>
        <taxon>Actinomycetes</taxon>
        <taxon>Propionibacteriales</taxon>
        <taxon>Nocardioidaceae</taxon>
        <taxon>Aeromicrobium</taxon>
    </lineage>
</organism>
<dbReference type="EMBL" id="ACLF03000006">
    <property type="protein sequence ID" value="EFQ82855.1"/>
    <property type="molecule type" value="Genomic_DNA"/>
</dbReference>
<dbReference type="Proteomes" id="UP000003111">
    <property type="component" value="Unassembled WGS sequence"/>
</dbReference>
<evidence type="ECO:0000313" key="2">
    <source>
        <dbReference type="Proteomes" id="UP000003111"/>
    </source>
</evidence>
<accession>E2SEC8</accession>
<evidence type="ECO:0000313" key="1">
    <source>
        <dbReference type="EMBL" id="EFQ82855.1"/>
    </source>
</evidence>
<name>E2SEC8_9ACTN</name>